<dbReference type="AlphaFoldDB" id="A0A497EQE0"/>
<dbReference type="PANTHER" id="PTHR31332">
    <property type="entry name" value="7-HYDROXYMETHYL CHLOROPHYLL A REDUCTASE, CHLOROPLASTIC"/>
    <property type="match status" value="1"/>
</dbReference>
<reference evidence="7 8" key="1">
    <citation type="submission" date="2018-06" db="EMBL/GenBank/DDBJ databases">
        <title>Extensive metabolic versatility and redundancy in microbially diverse, dynamic hydrothermal sediments.</title>
        <authorList>
            <person name="Dombrowski N."/>
            <person name="Teske A."/>
            <person name="Baker B.J."/>
        </authorList>
    </citation>
    <scope>NUCLEOTIDE SEQUENCE [LARGE SCALE GENOMIC DNA]</scope>
    <source>
        <strain evidence="7">B30_G17</strain>
    </source>
</reference>
<dbReference type="InterPro" id="IPR007516">
    <property type="entry name" value="Co_F420_Hydgase/DH_bsu_N"/>
</dbReference>
<evidence type="ECO:0000256" key="1">
    <source>
        <dbReference type="ARBA" id="ARBA00001974"/>
    </source>
</evidence>
<evidence type="ECO:0000256" key="4">
    <source>
        <dbReference type="ARBA" id="ARBA00023004"/>
    </source>
</evidence>
<comment type="cofactor">
    <cofactor evidence="1">
        <name>FAD</name>
        <dbReference type="ChEBI" id="CHEBI:57692"/>
    </cofactor>
</comment>
<dbReference type="GO" id="GO:0046872">
    <property type="term" value="F:metal ion binding"/>
    <property type="evidence" value="ECO:0007669"/>
    <property type="project" value="UniProtKB-KW"/>
</dbReference>
<dbReference type="SUPFAM" id="SSF54862">
    <property type="entry name" value="4Fe-4S ferredoxins"/>
    <property type="match status" value="1"/>
</dbReference>
<dbReference type="NCBIfam" id="NF006807">
    <property type="entry name" value="PRK09325.1"/>
    <property type="match status" value="1"/>
</dbReference>
<dbReference type="PANTHER" id="PTHR31332:SF6">
    <property type="entry name" value="FORMATE DEHYDROGENASE SUBUNIT BETA"/>
    <property type="match status" value="1"/>
</dbReference>
<keyword evidence="4" id="KW-0408">Iron</keyword>
<evidence type="ECO:0000313" key="8">
    <source>
        <dbReference type="Proteomes" id="UP000281962"/>
    </source>
</evidence>
<evidence type="ECO:0000256" key="2">
    <source>
        <dbReference type="ARBA" id="ARBA00022723"/>
    </source>
</evidence>
<organism evidence="7 8">
    <name type="scientific">Thermoproteota archaeon</name>
    <dbReference type="NCBI Taxonomy" id="2056631"/>
    <lineage>
        <taxon>Archaea</taxon>
        <taxon>Thermoproteota</taxon>
    </lineage>
</organism>
<evidence type="ECO:0000256" key="3">
    <source>
        <dbReference type="ARBA" id="ARBA00023002"/>
    </source>
</evidence>
<dbReference type="Proteomes" id="UP000281962">
    <property type="component" value="Unassembled WGS sequence"/>
</dbReference>
<dbReference type="PROSITE" id="PS51379">
    <property type="entry name" value="4FE4S_FER_2"/>
    <property type="match status" value="1"/>
</dbReference>
<keyword evidence="2" id="KW-0479">Metal-binding</keyword>
<sequence length="351" mass="38646">MAVRVKIFGHLMGEVIRKNLCSLCGACIASCPVAALTIKNELPTIISKCVLCGYCYNQCPKTPFDWNIVKEKLFGEAKSNILGVFKSVYAARATNSEILKVAQDGGVVTALLSYALDNKIIDCAIVSSLSEEKPWMPKPIVAFSFEDLLKAAGSKYVSSPNHIALASAVEEYGMDKIGFVGVGCQIRALRKMQYSNYGVLKYGSRVKFAIGLFCSETFYYKKLIEDFIASQNIDVSKVTRFEITAGKFIAKSGDKVLLSIPVKEVKTYAREACEKCDDFTAEFADISVGSVDSPQGWSTVLIRTNIGEELFNKAIKAGYIEAKEMKREDLKITVKLAKMKRKSATEAEVRS</sequence>
<gene>
    <name evidence="7" type="ORF">DRJ21_02285</name>
</gene>
<feature type="domain" description="4Fe-4S ferredoxin-type" evidence="6">
    <location>
        <begin position="12"/>
        <end position="41"/>
    </location>
</feature>
<protein>
    <recommendedName>
        <fullName evidence="6">4Fe-4S ferredoxin-type domain-containing protein</fullName>
    </recommendedName>
</protein>
<comment type="caution">
    <text evidence="7">The sequence shown here is derived from an EMBL/GenBank/DDBJ whole genome shotgun (WGS) entry which is preliminary data.</text>
</comment>
<evidence type="ECO:0000313" key="7">
    <source>
        <dbReference type="EMBL" id="RLE49595.1"/>
    </source>
</evidence>
<dbReference type="Pfam" id="PF04432">
    <property type="entry name" value="FrhB_FdhB_C"/>
    <property type="match status" value="1"/>
</dbReference>
<name>A0A497EQE0_9CREN</name>
<accession>A0A497EQE0</accession>
<dbReference type="InterPro" id="IPR017900">
    <property type="entry name" value="4Fe4S_Fe_S_CS"/>
</dbReference>
<evidence type="ECO:0000259" key="6">
    <source>
        <dbReference type="PROSITE" id="PS51379"/>
    </source>
</evidence>
<keyword evidence="5" id="KW-0411">Iron-sulfur</keyword>
<dbReference type="InterPro" id="IPR017896">
    <property type="entry name" value="4Fe4S_Fe-S-bd"/>
</dbReference>
<dbReference type="Gene3D" id="3.30.70.20">
    <property type="match status" value="1"/>
</dbReference>
<dbReference type="InterPro" id="IPR007525">
    <property type="entry name" value="FrhB_FdhB_C"/>
</dbReference>
<dbReference type="GO" id="GO:0052592">
    <property type="term" value="F:oxidoreductase activity, acting on CH or CH2 groups, with an iron-sulfur protein as acceptor"/>
    <property type="evidence" value="ECO:0007669"/>
    <property type="project" value="TreeGrafter"/>
</dbReference>
<dbReference type="EMBL" id="QMQY01000094">
    <property type="protein sequence ID" value="RLE49595.1"/>
    <property type="molecule type" value="Genomic_DNA"/>
</dbReference>
<evidence type="ECO:0000256" key="5">
    <source>
        <dbReference type="ARBA" id="ARBA00023014"/>
    </source>
</evidence>
<keyword evidence="3" id="KW-0560">Oxidoreductase</keyword>
<dbReference type="Pfam" id="PF13237">
    <property type="entry name" value="Fer4_10"/>
    <property type="match status" value="1"/>
</dbReference>
<proteinExistence type="predicted"/>
<dbReference type="PROSITE" id="PS00198">
    <property type="entry name" value="4FE4S_FER_1"/>
    <property type="match status" value="1"/>
</dbReference>
<dbReference type="GO" id="GO:0051536">
    <property type="term" value="F:iron-sulfur cluster binding"/>
    <property type="evidence" value="ECO:0007669"/>
    <property type="project" value="UniProtKB-KW"/>
</dbReference>
<dbReference type="InterPro" id="IPR045220">
    <property type="entry name" value="FRHB/FDHB/HCAR-like"/>
</dbReference>
<dbReference type="Pfam" id="PF04422">
    <property type="entry name" value="FrhB_FdhB_N"/>
    <property type="match status" value="1"/>
</dbReference>